<evidence type="ECO:0000313" key="2">
    <source>
        <dbReference type="EMBL" id="ADE37436.1"/>
    </source>
</evidence>
<dbReference type="InterPro" id="IPR002491">
    <property type="entry name" value="ABC_transptr_periplasmic_BD"/>
</dbReference>
<dbReference type="STRING" id="547558.Mmah_1941"/>
<sequence precursor="true">MKPKFTLCIGILLLALIISIIPTASAATALPCDNGDGLLTEKEVSDAVCDYMLEESSYTLDDVGDASYILTFWEGKPKTVTDTHDRQVTFHRPVERIITTNPDNSRIVIALGELDKMVATDECTRDGCILPRDSNGEKVATDAWKSLQIYGGGQLDDFPETNTRREIDYETMALLQPDVIFDAPWYNRGDTIEEKVGSPCVDAGTGFTFEETYDHIQLMGEVLDKQERADELENFVRSKVDMIDSVTSEMDENEKPIVYFAPRGAKKGFYDSVEGRDFTRTEAVYEPLTIAGGINVAKDCTGDKINVPPEQIIAWEPDVIFVAWSSTSALGEPSGSDFVMETPELGEIPAVENEQVYDCIYPYCRGRPLDRSLLNMMYMAKRLHPEKFSHIDMENEGNEIYEQILGIDGLFTEFAEYQPFLKEVY</sequence>
<dbReference type="EMBL" id="CP001994">
    <property type="protein sequence ID" value="ADE37436.1"/>
    <property type="molecule type" value="Genomic_DNA"/>
</dbReference>
<dbReference type="SUPFAM" id="SSF53807">
    <property type="entry name" value="Helical backbone' metal receptor"/>
    <property type="match status" value="1"/>
</dbReference>
<dbReference type="PANTHER" id="PTHR30535">
    <property type="entry name" value="VITAMIN B12-BINDING PROTEIN"/>
    <property type="match status" value="1"/>
</dbReference>
<dbReference type="RefSeq" id="WP_013038378.1">
    <property type="nucleotide sequence ID" value="NC_014002.1"/>
</dbReference>
<feature type="domain" description="Fe/B12 periplasmic-binding" evidence="1">
    <location>
        <begin position="96"/>
        <end position="387"/>
    </location>
</feature>
<keyword evidence="3" id="KW-1185">Reference proteome</keyword>
<evidence type="ECO:0000313" key="3">
    <source>
        <dbReference type="Proteomes" id="UP000001059"/>
    </source>
</evidence>
<dbReference type="Proteomes" id="UP000001059">
    <property type="component" value="Chromosome"/>
</dbReference>
<dbReference type="Pfam" id="PF01497">
    <property type="entry name" value="Peripla_BP_2"/>
    <property type="match status" value="1"/>
</dbReference>
<dbReference type="PROSITE" id="PS50983">
    <property type="entry name" value="FE_B12_PBP"/>
    <property type="match status" value="1"/>
</dbReference>
<proteinExistence type="predicted"/>
<dbReference type="PANTHER" id="PTHR30535:SF34">
    <property type="entry name" value="MOLYBDATE-BINDING PROTEIN MOLA"/>
    <property type="match status" value="1"/>
</dbReference>
<organism evidence="2 3">
    <name type="scientific">Methanohalophilus mahii (strain ATCC 35705 / DSM 5219 / SLP)</name>
    <dbReference type="NCBI Taxonomy" id="547558"/>
    <lineage>
        <taxon>Archaea</taxon>
        <taxon>Methanobacteriati</taxon>
        <taxon>Methanobacteriota</taxon>
        <taxon>Stenosarchaea group</taxon>
        <taxon>Methanomicrobia</taxon>
        <taxon>Methanosarcinales</taxon>
        <taxon>Methanosarcinaceae</taxon>
        <taxon>Methanohalophilus</taxon>
    </lineage>
</organism>
<dbReference type="GeneID" id="8984133"/>
<dbReference type="InterPro" id="IPR050902">
    <property type="entry name" value="ABC_Transporter_SBP"/>
</dbReference>
<reference evidence="2 3" key="1">
    <citation type="submission" date="2010-03" db="EMBL/GenBank/DDBJ databases">
        <title>The complete genome of Methanohalophilus mahii DSM 5219.</title>
        <authorList>
            <consortium name="US DOE Joint Genome Institute (JGI-PGF)"/>
            <person name="Lucas S."/>
            <person name="Copeland A."/>
            <person name="Lapidus A."/>
            <person name="Glavina del Rio T."/>
            <person name="Dalin E."/>
            <person name="Tice H."/>
            <person name="Bruce D."/>
            <person name="Goodwin L."/>
            <person name="Pitluck S."/>
            <person name="Kyrpides N."/>
            <person name="Mavromatis K."/>
            <person name="Ivanova N."/>
            <person name="Lykidis A."/>
            <person name="Saunders E."/>
            <person name="Brettin T."/>
            <person name="Detter J.C."/>
            <person name="Han C."/>
            <person name="Land M."/>
            <person name="Hauser L."/>
            <person name="Markowitz V."/>
            <person name="Cheng J.-F."/>
            <person name="Hugenholtz P."/>
            <person name="Woyke T."/>
            <person name="Wu D."/>
            <person name="Spring S."/>
            <person name="Schneider S."/>
            <person name="Schroeder M."/>
            <person name="Klenk H.-P."/>
            <person name="Eisen J.A."/>
        </authorList>
    </citation>
    <scope>NUCLEOTIDE SEQUENCE [LARGE SCALE GENOMIC DNA]</scope>
    <source>
        <strain evidence="3">ATCC 35705 / DSM 5219 / SLP</strain>
    </source>
</reference>
<dbReference type="OrthoDB" id="24039at2157"/>
<protein>
    <submittedName>
        <fullName evidence="2">Periplasmic binding protein</fullName>
    </submittedName>
</protein>
<dbReference type="HOGENOM" id="CLU_038034_13_1_2"/>
<gene>
    <name evidence="2" type="ordered locus">Mmah_1941</name>
</gene>
<accession>D5E8E8</accession>
<dbReference type="Gene3D" id="3.40.50.1980">
    <property type="entry name" value="Nitrogenase molybdenum iron protein domain"/>
    <property type="match status" value="2"/>
</dbReference>
<dbReference type="KEGG" id="mmh:Mmah_1941"/>
<name>D5E8E8_METMS</name>
<dbReference type="AlphaFoldDB" id="D5E8E8"/>
<evidence type="ECO:0000259" key="1">
    <source>
        <dbReference type="PROSITE" id="PS50983"/>
    </source>
</evidence>